<evidence type="ECO:0000256" key="5">
    <source>
        <dbReference type="ARBA" id="ARBA00022692"/>
    </source>
</evidence>
<protein>
    <submittedName>
        <fullName evidence="9">AEC family transporter</fullName>
    </submittedName>
</protein>
<keyword evidence="6 8" id="KW-1133">Transmembrane helix</keyword>
<feature type="transmembrane region" description="Helical" evidence="8">
    <location>
        <begin position="6"/>
        <end position="26"/>
    </location>
</feature>
<keyword evidence="7 8" id="KW-0472">Membrane</keyword>
<dbReference type="InterPro" id="IPR038770">
    <property type="entry name" value="Na+/solute_symporter_sf"/>
</dbReference>
<name>A0AAE3HH95_9FIRM</name>
<feature type="transmembrane region" description="Helical" evidence="8">
    <location>
        <begin position="261"/>
        <end position="280"/>
    </location>
</feature>
<keyword evidence="5 8" id="KW-0812">Transmembrane</keyword>
<feature type="transmembrane region" description="Helical" evidence="8">
    <location>
        <begin position="230"/>
        <end position="255"/>
    </location>
</feature>
<feature type="transmembrane region" description="Helical" evidence="8">
    <location>
        <begin position="201"/>
        <end position="218"/>
    </location>
</feature>
<sequence length="318" mass="34669">MVFNNLIFSLNAVFPIFIILIIGYILKEKGVIDQYSIRKLNALMFNISLPMLLFRDIAGSNVREFFDLKLLLFAIGTTLISFVLVWIGAELFIKDKGSIGAFVQGAFRGNYALLGLVMVSNIGGSEALTKAALVTAFIIPLYNILVIIILTLRSEEGGSIGMKTTLMNIIKNPLIIGIACAIPFSLFNIQLPTVLAKSVDYMAVMATPLAMISIGGTIDLQQIKNQKIKLALVASTIKLIILPMIFIPIALLMGIVGNDLLVLFVMYGSPTAVSSYVMAINMKADAELASDIFIITTLFSIFTFTIGIYIFKVLGFIS</sequence>
<feature type="transmembrane region" description="Helical" evidence="8">
    <location>
        <begin position="292"/>
        <end position="311"/>
    </location>
</feature>
<feature type="transmembrane region" description="Helical" evidence="8">
    <location>
        <begin position="173"/>
        <end position="195"/>
    </location>
</feature>
<evidence type="ECO:0000256" key="1">
    <source>
        <dbReference type="ARBA" id="ARBA00004651"/>
    </source>
</evidence>
<keyword evidence="10" id="KW-1185">Reference proteome</keyword>
<dbReference type="RefSeq" id="WP_257530051.1">
    <property type="nucleotide sequence ID" value="NZ_JANKAS010000004.1"/>
</dbReference>
<comment type="caution">
    <text evidence="9">The sequence shown here is derived from an EMBL/GenBank/DDBJ whole genome shotgun (WGS) entry which is preliminary data.</text>
</comment>
<evidence type="ECO:0000256" key="6">
    <source>
        <dbReference type="ARBA" id="ARBA00022989"/>
    </source>
</evidence>
<evidence type="ECO:0000256" key="3">
    <source>
        <dbReference type="ARBA" id="ARBA00022448"/>
    </source>
</evidence>
<feature type="transmembrane region" description="Helical" evidence="8">
    <location>
        <begin position="131"/>
        <end position="152"/>
    </location>
</feature>
<dbReference type="GO" id="GO:0005886">
    <property type="term" value="C:plasma membrane"/>
    <property type="evidence" value="ECO:0007669"/>
    <property type="project" value="UniProtKB-SubCell"/>
</dbReference>
<evidence type="ECO:0000256" key="8">
    <source>
        <dbReference type="SAM" id="Phobius"/>
    </source>
</evidence>
<dbReference type="Pfam" id="PF03547">
    <property type="entry name" value="Mem_trans"/>
    <property type="match status" value="2"/>
</dbReference>
<feature type="transmembrane region" description="Helical" evidence="8">
    <location>
        <begin position="105"/>
        <end position="125"/>
    </location>
</feature>
<feature type="transmembrane region" description="Helical" evidence="8">
    <location>
        <begin position="70"/>
        <end position="93"/>
    </location>
</feature>
<comment type="similarity">
    <text evidence="2">Belongs to the auxin efflux carrier (TC 2.A.69) family.</text>
</comment>
<evidence type="ECO:0000313" key="10">
    <source>
        <dbReference type="Proteomes" id="UP001205748"/>
    </source>
</evidence>
<dbReference type="Gene3D" id="1.20.1530.20">
    <property type="match status" value="1"/>
</dbReference>
<organism evidence="9 10">
    <name type="scientific">Irregularibacter muris</name>
    <dbReference type="NCBI Taxonomy" id="1796619"/>
    <lineage>
        <taxon>Bacteria</taxon>
        <taxon>Bacillati</taxon>
        <taxon>Bacillota</taxon>
        <taxon>Clostridia</taxon>
        <taxon>Eubacteriales</taxon>
        <taxon>Eubacteriaceae</taxon>
        <taxon>Irregularibacter</taxon>
    </lineage>
</organism>
<dbReference type="AlphaFoldDB" id="A0AAE3HH95"/>
<dbReference type="Proteomes" id="UP001205748">
    <property type="component" value="Unassembled WGS sequence"/>
</dbReference>
<evidence type="ECO:0000256" key="7">
    <source>
        <dbReference type="ARBA" id="ARBA00023136"/>
    </source>
</evidence>
<comment type="subcellular location">
    <subcellularLocation>
        <location evidence="1">Cell membrane</location>
        <topology evidence="1">Multi-pass membrane protein</topology>
    </subcellularLocation>
</comment>
<dbReference type="InterPro" id="IPR004776">
    <property type="entry name" value="Mem_transp_PIN-like"/>
</dbReference>
<evidence type="ECO:0000313" key="9">
    <source>
        <dbReference type="EMBL" id="MCR1898553.1"/>
    </source>
</evidence>
<evidence type="ECO:0000256" key="2">
    <source>
        <dbReference type="ARBA" id="ARBA00010145"/>
    </source>
</evidence>
<dbReference type="EMBL" id="JANKAS010000004">
    <property type="protein sequence ID" value="MCR1898553.1"/>
    <property type="molecule type" value="Genomic_DNA"/>
</dbReference>
<accession>A0AAE3HH95</accession>
<gene>
    <name evidence="9" type="ORF">NSA47_06050</name>
</gene>
<dbReference type="GO" id="GO:0055085">
    <property type="term" value="P:transmembrane transport"/>
    <property type="evidence" value="ECO:0007669"/>
    <property type="project" value="InterPro"/>
</dbReference>
<dbReference type="PANTHER" id="PTHR36838">
    <property type="entry name" value="AUXIN EFFLUX CARRIER FAMILY PROTEIN"/>
    <property type="match status" value="1"/>
</dbReference>
<keyword evidence="4" id="KW-1003">Cell membrane</keyword>
<proteinExistence type="inferred from homology"/>
<evidence type="ECO:0000256" key="4">
    <source>
        <dbReference type="ARBA" id="ARBA00022475"/>
    </source>
</evidence>
<reference evidence="9" key="1">
    <citation type="submission" date="2022-07" db="EMBL/GenBank/DDBJ databases">
        <title>Enhanced cultured diversity of the mouse gut microbiota enables custom-made synthetic communities.</title>
        <authorList>
            <person name="Afrizal A."/>
        </authorList>
    </citation>
    <scope>NUCLEOTIDE SEQUENCE</scope>
    <source>
        <strain evidence="9">DSM 28593</strain>
    </source>
</reference>
<dbReference type="PANTHER" id="PTHR36838:SF4">
    <property type="entry name" value="AUXIN EFFLUX CARRIER FAMILY PROTEIN"/>
    <property type="match status" value="1"/>
</dbReference>
<keyword evidence="3" id="KW-0813">Transport</keyword>